<keyword evidence="15" id="KW-1185">Reference proteome</keyword>
<dbReference type="PANTHER" id="PTHR37531:SF1">
    <property type="entry name" value="HEME EXPORTER PROTEIN D"/>
    <property type="match status" value="1"/>
</dbReference>
<feature type="transmembrane region" description="Helical" evidence="12">
    <location>
        <begin position="12"/>
        <end position="32"/>
    </location>
</feature>
<keyword evidence="5 12" id="KW-0813">Transport</keyword>
<dbReference type="InterPro" id="IPR007078">
    <property type="entry name" value="Haem_export_protD_CcmD"/>
</dbReference>
<reference evidence="15" key="1">
    <citation type="journal article" date="2019" name="Int. J. Syst. Evol. Microbiol.">
        <title>The Global Catalogue of Microorganisms (GCM) 10K type strain sequencing project: providing services to taxonomists for standard genome sequencing and annotation.</title>
        <authorList>
            <consortium name="The Broad Institute Genomics Platform"/>
            <consortium name="The Broad Institute Genome Sequencing Center for Infectious Disease"/>
            <person name="Wu L."/>
            <person name="Ma J."/>
        </authorList>
    </citation>
    <scope>NUCLEOTIDE SEQUENCE [LARGE SCALE GENOMIC DNA]</scope>
    <source>
        <strain evidence="15">CGMCC 4.7192</strain>
    </source>
</reference>
<proteinExistence type="inferred from homology"/>
<keyword evidence="8 12" id="KW-0812">Transmembrane</keyword>
<comment type="caution">
    <text evidence="14">The sequence shown here is derived from an EMBL/GenBank/DDBJ whole genome shotgun (WGS) entry which is preliminary data.</text>
</comment>
<sequence>MNFFSMGNYGAYIWTAYSLTAAVMLTLLVTTLQRLRKNQAELLELQSQRESSGQSNNKEETARP</sequence>
<evidence type="ECO:0000256" key="11">
    <source>
        <dbReference type="ARBA" id="ARBA00023136"/>
    </source>
</evidence>
<dbReference type="NCBIfam" id="TIGR03141">
    <property type="entry name" value="cytochro_ccmD"/>
    <property type="match status" value="1"/>
</dbReference>
<dbReference type="PANTHER" id="PTHR37531">
    <property type="entry name" value="HEME EXPORTER PROTEIN D"/>
    <property type="match status" value="1"/>
</dbReference>
<evidence type="ECO:0000256" key="6">
    <source>
        <dbReference type="ARBA" id="ARBA00022475"/>
    </source>
</evidence>
<evidence type="ECO:0000256" key="10">
    <source>
        <dbReference type="ARBA" id="ARBA00022989"/>
    </source>
</evidence>
<keyword evidence="6 12" id="KW-1003">Cell membrane</keyword>
<keyword evidence="9 12" id="KW-0201">Cytochrome c-type biogenesis</keyword>
<keyword evidence="7 12" id="KW-0997">Cell inner membrane</keyword>
<evidence type="ECO:0000256" key="1">
    <source>
        <dbReference type="ARBA" id="ARBA00002442"/>
    </source>
</evidence>
<protein>
    <recommendedName>
        <fullName evidence="4 12">Heme exporter protein D</fullName>
    </recommendedName>
</protein>
<evidence type="ECO:0000256" key="9">
    <source>
        <dbReference type="ARBA" id="ARBA00022748"/>
    </source>
</evidence>
<evidence type="ECO:0000256" key="13">
    <source>
        <dbReference type="SAM" id="MobiDB-lite"/>
    </source>
</evidence>
<comment type="similarity">
    <text evidence="3 12">Belongs to the CcmD/CycX/HelD family.</text>
</comment>
<gene>
    <name evidence="14" type="primary">ccmD</name>
    <name evidence="14" type="ORF">ACFSKO_05875</name>
</gene>
<comment type="function">
    <text evidence="1 12">Required for the export of heme to the periplasm for the biogenesis of c-type cytochromes.</text>
</comment>
<evidence type="ECO:0000256" key="2">
    <source>
        <dbReference type="ARBA" id="ARBA00004377"/>
    </source>
</evidence>
<dbReference type="RefSeq" id="WP_380249365.1">
    <property type="nucleotide sequence ID" value="NZ_JBHUII010000001.1"/>
</dbReference>
<keyword evidence="10 12" id="KW-1133">Transmembrane helix</keyword>
<organism evidence="14 15">
    <name type="scientific">Kiloniella antarctica</name>
    <dbReference type="NCBI Taxonomy" id="1550907"/>
    <lineage>
        <taxon>Bacteria</taxon>
        <taxon>Pseudomonadati</taxon>
        <taxon>Pseudomonadota</taxon>
        <taxon>Alphaproteobacteria</taxon>
        <taxon>Rhodospirillales</taxon>
        <taxon>Kiloniellaceae</taxon>
        <taxon>Kiloniella</taxon>
    </lineage>
</organism>
<dbReference type="Proteomes" id="UP001597294">
    <property type="component" value="Unassembled WGS sequence"/>
</dbReference>
<comment type="subcellular location">
    <subcellularLocation>
        <location evidence="2 12">Cell inner membrane</location>
        <topology evidence="2 12">Single-pass membrane protein</topology>
    </subcellularLocation>
</comment>
<keyword evidence="11 12" id="KW-0472">Membrane</keyword>
<dbReference type="Pfam" id="PF04995">
    <property type="entry name" value="CcmD"/>
    <property type="match status" value="1"/>
</dbReference>
<evidence type="ECO:0000256" key="5">
    <source>
        <dbReference type="ARBA" id="ARBA00022448"/>
    </source>
</evidence>
<accession>A0ABW5BK15</accession>
<dbReference type="InterPro" id="IPR052075">
    <property type="entry name" value="Heme_exporter_D"/>
</dbReference>
<evidence type="ECO:0000256" key="4">
    <source>
        <dbReference type="ARBA" id="ARBA00016461"/>
    </source>
</evidence>
<evidence type="ECO:0000256" key="7">
    <source>
        <dbReference type="ARBA" id="ARBA00022519"/>
    </source>
</evidence>
<evidence type="ECO:0000256" key="12">
    <source>
        <dbReference type="RuleBase" id="RU363101"/>
    </source>
</evidence>
<name>A0ABW5BK15_9PROT</name>
<evidence type="ECO:0000256" key="3">
    <source>
        <dbReference type="ARBA" id="ARBA00008741"/>
    </source>
</evidence>
<feature type="region of interest" description="Disordered" evidence="13">
    <location>
        <begin position="45"/>
        <end position="64"/>
    </location>
</feature>
<feature type="compositionally biased region" description="Polar residues" evidence="13">
    <location>
        <begin position="45"/>
        <end position="56"/>
    </location>
</feature>
<evidence type="ECO:0000313" key="14">
    <source>
        <dbReference type="EMBL" id="MFD2205126.1"/>
    </source>
</evidence>
<evidence type="ECO:0000256" key="8">
    <source>
        <dbReference type="ARBA" id="ARBA00022692"/>
    </source>
</evidence>
<evidence type="ECO:0000313" key="15">
    <source>
        <dbReference type="Proteomes" id="UP001597294"/>
    </source>
</evidence>
<dbReference type="EMBL" id="JBHUII010000001">
    <property type="protein sequence ID" value="MFD2205126.1"/>
    <property type="molecule type" value="Genomic_DNA"/>
</dbReference>